<organism evidence="1 2">
    <name type="scientific">Spiroplasma eriocheiris</name>
    <dbReference type="NCBI Taxonomy" id="315358"/>
    <lineage>
        <taxon>Bacteria</taxon>
        <taxon>Bacillati</taxon>
        <taxon>Mycoplasmatota</taxon>
        <taxon>Mollicutes</taxon>
        <taxon>Entomoplasmatales</taxon>
        <taxon>Spiroplasmataceae</taxon>
        <taxon>Spiroplasma</taxon>
    </lineage>
</organism>
<reference evidence="1 2" key="1">
    <citation type="journal article" date="2015" name="Genome Biol. Evol.">
        <title>Found and Lost: The Fates of Horizontally Acquired Genes in Arthropod-Symbiotic Spiroplasma.</title>
        <authorList>
            <person name="Lo W.S."/>
            <person name="Gasparich G.E."/>
            <person name="Kuo C.H."/>
        </authorList>
    </citation>
    <scope>NUCLEOTIDE SEQUENCE [LARGE SCALE GENOMIC DNA]</scope>
    <source>
        <strain evidence="2">TDA-040725-5</strain>
    </source>
</reference>
<accession>A0A0H3XL13</accession>
<sequence length="515" mass="60978">MLENNNKIVGLKIRYQKILSSINEDIQIFLSKISRIISDENNDPLVLKIKELIEKNKFSNSQVNGKPKLNKKAVIKINNLIKNLVMVLDDLKLWKKERSFLSFLIKSEKIIFLNQHNKYIDEINKLITRINKLRNNDENNDQLKQLPYDVNTKQIESLMFNIVKLNSDIGKELNDIDIISNLEFKLLDENFKIAIEERLRLIDQYYSKIKNELIKNMKVNKEETNIDKTKNSSNNNLLFNILYEKSNFNQKIESYFNRERYKNWYNDNQGFFSKYFLNCENDKLIRTMLEEWNIFYQKYPNIAIKDLQNIYLGNINKMKESQLKKINNLYNILLDKVPDNIISKFLDEKDDTGFGYAWMILTKKEEIKFSIATLINLIEENYSNIINYINFTHLLPKDNSYSLVNKNIEQNSITSELKELTVEKITAINDKISRAGNCHFNLYHQHLQELLFDLDEMIKNDSNFSKTYVSLKEQSSAVNSIALRKKLNIDKNLSVQEQLNLLKQIELEQKADEQR</sequence>
<dbReference type="EMBL" id="CP011856">
    <property type="protein sequence ID" value="AKM54174.1"/>
    <property type="molecule type" value="Genomic_DNA"/>
</dbReference>
<dbReference type="PATRIC" id="fig|743698.3.peg.603"/>
<dbReference type="Proteomes" id="UP000035661">
    <property type="component" value="Chromosome"/>
</dbReference>
<dbReference type="AlphaFoldDB" id="A0A0H3XL13"/>
<dbReference type="RefSeq" id="WP_047791408.1">
    <property type="nucleotide sequence ID" value="NZ_CP011856.1"/>
</dbReference>
<proteinExistence type="predicted"/>
<keyword evidence="2" id="KW-1185">Reference proteome</keyword>
<protein>
    <submittedName>
        <fullName evidence="1">Uncharacterized protein</fullName>
    </submittedName>
</protein>
<reference evidence="2" key="2">
    <citation type="submission" date="2015-06" db="EMBL/GenBank/DDBJ databases">
        <title>Complete genome sequence of Spiroplasma eriocheiris TDA-040725-5 (DSM 21848).</title>
        <authorList>
            <person name="Lo W.-S."/>
            <person name="Kuo C.-H."/>
        </authorList>
    </citation>
    <scope>NUCLEOTIDE SEQUENCE [LARGE SCALE GENOMIC DNA]</scope>
    <source>
        <strain evidence="2">TDA-040725-5</strain>
    </source>
</reference>
<gene>
    <name evidence="1" type="ORF">SERIO_v1c06030</name>
</gene>
<name>A0A0H3XL13_9MOLU</name>
<evidence type="ECO:0000313" key="1">
    <source>
        <dbReference type="EMBL" id="AKM54174.1"/>
    </source>
</evidence>
<evidence type="ECO:0000313" key="2">
    <source>
        <dbReference type="Proteomes" id="UP000035661"/>
    </source>
</evidence>
<dbReference type="KEGG" id="seri:SERIO_v1c06030"/>